<dbReference type="eggNOG" id="ENOG502RZMW">
    <property type="taxonomic scope" value="Eukaryota"/>
</dbReference>
<evidence type="ECO:0000256" key="1">
    <source>
        <dbReference type="SAM" id="MobiDB-lite"/>
    </source>
</evidence>
<reference evidence="3" key="1">
    <citation type="submission" date="2013-01" db="EMBL/GenBank/DDBJ databases">
        <title>Draft Genome Sequence of a Mulberry Tree, Morus notabilis C.K. Schneid.</title>
        <authorList>
            <person name="He N."/>
            <person name="Zhao S."/>
        </authorList>
    </citation>
    <scope>NUCLEOTIDE SEQUENCE</scope>
</reference>
<feature type="compositionally biased region" description="Polar residues" evidence="1">
    <location>
        <begin position="176"/>
        <end position="194"/>
    </location>
</feature>
<dbReference type="Proteomes" id="UP000030645">
    <property type="component" value="Unassembled WGS sequence"/>
</dbReference>
<evidence type="ECO:0000313" key="2">
    <source>
        <dbReference type="EMBL" id="EXB75917.1"/>
    </source>
</evidence>
<feature type="region of interest" description="Disordered" evidence="1">
    <location>
        <begin position="174"/>
        <end position="194"/>
    </location>
</feature>
<dbReference type="EMBL" id="KE344693">
    <property type="protein sequence ID" value="EXB75917.1"/>
    <property type="molecule type" value="Genomic_DNA"/>
</dbReference>
<dbReference type="STRING" id="981085.W9R8A8"/>
<name>W9R8A8_9ROSA</name>
<organism evidence="2 3">
    <name type="scientific">Morus notabilis</name>
    <dbReference type="NCBI Taxonomy" id="981085"/>
    <lineage>
        <taxon>Eukaryota</taxon>
        <taxon>Viridiplantae</taxon>
        <taxon>Streptophyta</taxon>
        <taxon>Embryophyta</taxon>
        <taxon>Tracheophyta</taxon>
        <taxon>Spermatophyta</taxon>
        <taxon>Magnoliopsida</taxon>
        <taxon>eudicotyledons</taxon>
        <taxon>Gunneridae</taxon>
        <taxon>Pentapetalae</taxon>
        <taxon>rosids</taxon>
        <taxon>fabids</taxon>
        <taxon>Rosales</taxon>
        <taxon>Moraceae</taxon>
        <taxon>Moreae</taxon>
        <taxon>Morus</taxon>
    </lineage>
</organism>
<gene>
    <name evidence="2" type="ORF">L484_022594</name>
</gene>
<protein>
    <submittedName>
        <fullName evidence="2">Uncharacterized protein</fullName>
    </submittedName>
</protein>
<accession>W9R8A8</accession>
<dbReference type="KEGG" id="mnt:21405406"/>
<feature type="region of interest" description="Disordered" evidence="1">
    <location>
        <begin position="1"/>
        <end position="35"/>
    </location>
</feature>
<dbReference type="AlphaFoldDB" id="W9R8A8"/>
<sequence length="253" mass="28388">MAKKKVKKKIQERIDNLPGGYSQQRRSSPPKRRTDFSLFFSNSSDSGSLLCHKVALSKNALNIFHDRNSEDKEFFPSSLVRCSKITDEGSGFSTDSLDTSVVEAEVVNQKALPELHDDRGVGRHTSKVLGILDHTPQKSLVTESKALCASPASVACAGTRKMWWPAEESSRELVKSTATSNHSDQQDLSSDKSTLSVLSRTEDDFLERGRGKRKRKPKIHFDDIIFELKPERKIRRLRIMRYLGLTPPAGSPF</sequence>
<proteinExistence type="predicted"/>
<evidence type="ECO:0000313" key="3">
    <source>
        <dbReference type="Proteomes" id="UP000030645"/>
    </source>
</evidence>
<dbReference type="OrthoDB" id="5964980at2759"/>
<keyword evidence="3" id="KW-1185">Reference proteome</keyword>